<keyword evidence="1" id="KW-0418">Kinase</keyword>
<keyword evidence="1" id="KW-0808">Transferase</keyword>
<protein>
    <submittedName>
        <fullName evidence="1">Nucelotide kinase</fullName>
    </submittedName>
</protein>
<proteinExistence type="predicted"/>
<accession>A0A8S5NJ68</accession>
<sequence>MEEIRNPQRYTQKGNKMECWDFWLHYGLNPLIASAVKYVWRYKDKNGKHDLEKALVFLHKAREEADRVFYSVSYVKFPEFEDYKAMTYPQYLIIANSVLTTEAESYLLGIDNMITLINKLIGDEYDIH</sequence>
<evidence type="ECO:0000313" key="1">
    <source>
        <dbReference type="EMBL" id="DAD94729.1"/>
    </source>
</evidence>
<dbReference type="GO" id="GO:0016301">
    <property type="term" value="F:kinase activity"/>
    <property type="evidence" value="ECO:0007669"/>
    <property type="project" value="UniProtKB-KW"/>
</dbReference>
<reference evidence="1" key="1">
    <citation type="journal article" date="2021" name="Proc. Natl. Acad. Sci. U.S.A.">
        <title>A Catalog of Tens of Thousands of Viruses from Human Metagenomes Reveals Hidden Associations with Chronic Diseases.</title>
        <authorList>
            <person name="Tisza M.J."/>
            <person name="Buck C.B."/>
        </authorList>
    </citation>
    <scope>NUCLEOTIDE SEQUENCE</scope>
    <source>
        <strain evidence="1">CtK0l2</strain>
    </source>
</reference>
<dbReference type="EMBL" id="BK015181">
    <property type="protein sequence ID" value="DAD94729.1"/>
    <property type="molecule type" value="Genomic_DNA"/>
</dbReference>
<name>A0A8S5NJ68_9CAUD</name>
<organism evidence="1">
    <name type="scientific">Siphoviridae sp. ctK0l2</name>
    <dbReference type="NCBI Taxonomy" id="2826243"/>
    <lineage>
        <taxon>Viruses</taxon>
        <taxon>Duplodnaviria</taxon>
        <taxon>Heunggongvirae</taxon>
        <taxon>Uroviricota</taxon>
        <taxon>Caudoviricetes</taxon>
    </lineage>
</organism>